<organism evidence="2">
    <name type="scientific">Guillardia theta (strain CCMP2712)</name>
    <name type="common">Cryptophyte</name>
    <dbReference type="NCBI Taxonomy" id="905079"/>
    <lineage>
        <taxon>Eukaryota</taxon>
        <taxon>Cryptophyceae</taxon>
        <taxon>Pyrenomonadales</taxon>
        <taxon>Geminigeraceae</taxon>
        <taxon>Guillardia</taxon>
    </lineage>
</organism>
<keyword evidence="1" id="KW-0732">Signal</keyword>
<dbReference type="AlphaFoldDB" id="L1I840"/>
<dbReference type="KEGG" id="gtt:GUITHDRAFT_98679"/>
<accession>L1I840</accession>
<sequence>MRLISLLLLGCAIGAESSAQQALKMNQPCLYFVPVPLSSVPLSIFRSKFHACKLRKARALNAIQRGSVVQMQSRIISEDECSRDEDKIMIAQTRAWVKEMIVELNLCPFARTPFQKDTVRYSISNAQKVDTVGMPPLIVESRKKN</sequence>
<dbReference type="EnsemblProtists" id="EKX32025">
    <property type="protein sequence ID" value="EKX32025"/>
    <property type="gene ID" value="GUITHDRAFT_98679"/>
</dbReference>
<feature type="chain" id="PRO_5008769704" evidence="1">
    <location>
        <begin position="20"/>
        <end position="145"/>
    </location>
</feature>
<dbReference type="OrthoDB" id="5376at2759"/>
<proteinExistence type="predicted"/>
<evidence type="ECO:0000313" key="2">
    <source>
        <dbReference type="EMBL" id="EKX32025.1"/>
    </source>
</evidence>
<protein>
    <submittedName>
        <fullName evidence="2 3">Uncharacterized protein</fullName>
    </submittedName>
</protein>
<dbReference type="Pfam" id="PF07209">
    <property type="entry name" value="DUF1415"/>
    <property type="match status" value="1"/>
</dbReference>
<dbReference type="InterPro" id="IPR009858">
    <property type="entry name" value="DUF1415"/>
</dbReference>
<dbReference type="HOGENOM" id="CLU_1790594_0_0_1"/>
<dbReference type="EMBL" id="JH993217">
    <property type="protein sequence ID" value="EKX32025.1"/>
    <property type="molecule type" value="Genomic_DNA"/>
</dbReference>
<reference evidence="3" key="3">
    <citation type="submission" date="2016-03" db="UniProtKB">
        <authorList>
            <consortium name="EnsemblProtists"/>
        </authorList>
    </citation>
    <scope>IDENTIFICATION</scope>
</reference>
<dbReference type="Proteomes" id="UP000011087">
    <property type="component" value="Unassembled WGS sequence"/>
</dbReference>
<dbReference type="PaxDb" id="55529-EKX32025"/>
<reference evidence="4" key="2">
    <citation type="submission" date="2012-11" db="EMBL/GenBank/DDBJ databases">
        <authorList>
            <person name="Kuo A."/>
            <person name="Curtis B.A."/>
            <person name="Tanifuji G."/>
            <person name="Burki F."/>
            <person name="Gruber A."/>
            <person name="Irimia M."/>
            <person name="Maruyama S."/>
            <person name="Arias M.C."/>
            <person name="Ball S.G."/>
            <person name="Gile G.H."/>
            <person name="Hirakawa Y."/>
            <person name="Hopkins J.F."/>
            <person name="Rensing S.A."/>
            <person name="Schmutz J."/>
            <person name="Symeonidi A."/>
            <person name="Elias M."/>
            <person name="Eveleigh R.J."/>
            <person name="Herman E.K."/>
            <person name="Klute M.J."/>
            <person name="Nakayama T."/>
            <person name="Obornik M."/>
            <person name="Reyes-Prieto A."/>
            <person name="Armbrust E.V."/>
            <person name="Aves S.J."/>
            <person name="Beiko R.G."/>
            <person name="Coutinho P."/>
            <person name="Dacks J.B."/>
            <person name="Durnford D.G."/>
            <person name="Fast N.M."/>
            <person name="Green B.R."/>
            <person name="Grisdale C."/>
            <person name="Hempe F."/>
            <person name="Henrissat B."/>
            <person name="Hoppner M.P."/>
            <person name="Ishida K.-I."/>
            <person name="Kim E."/>
            <person name="Koreny L."/>
            <person name="Kroth P.G."/>
            <person name="Liu Y."/>
            <person name="Malik S.-B."/>
            <person name="Maier U.G."/>
            <person name="McRose D."/>
            <person name="Mock T."/>
            <person name="Neilson J.A."/>
            <person name="Onodera N.T."/>
            <person name="Poole A.M."/>
            <person name="Pritham E.J."/>
            <person name="Richards T.A."/>
            <person name="Rocap G."/>
            <person name="Roy S.W."/>
            <person name="Sarai C."/>
            <person name="Schaack S."/>
            <person name="Shirato S."/>
            <person name="Slamovits C.H."/>
            <person name="Spencer D.F."/>
            <person name="Suzuki S."/>
            <person name="Worden A.Z."/>
            <person name="Zauner S."/>
            <person name="Barry K."/>
            <person name="Bell C."/>
            <person name="Bharti A.K."/>
            <person name="Crow J.A."/>
            <person name="Grimwood J."/>
            <person name="Kramer R."/>
            <person name="Lindquist E."/>
            <person name="Lucas S."/>
            <person name="Salamov A."/>
            <person name="McFadden G.I."/>
            <person name="Lane C.E."/>
            <person name="Keeling P.J."/>
            <person name="Gray M.W."/>
            <person name="Grigoriev I.V."/>
            <person name="Archibald J.M."/>
        </authorList>
    </citation>
    <scope>NUCLEOTIDE SEQUENCE</scope>
    <source>
        <strain evidence="4">CCMP2712</strain>
    </source>
</reference>
<feature type="signal peptide" evidence="1">
    <location>
        <begin position="1"/>
        <end position="19"/>
    </location>
</feature>
<gene>
    <name evidence="2" type="ORF">GUITHDRAFT_98679</name>
</gene>
<dbReference type="GeneID" id="17288769"/>
<evidence type="ECO:0000313" key="4">
    <source>
        <dbReference type="Proteomes" id="UP000011087"/>
    </source>
</evidence>
<dbReference type="RefSeq" id="XP_005819005.1">
    <property type="nucleotide sequence ID" value="XM_005818948.1"/>
</dbReference>
<evidence type="ECO:0000313" key="3">
    <source>
        <dbReference type="EnsemblProtists" id="EKX32025"/>
    </source>
</evidence>
<evidence type="ECO:0000256" key="1">
    <source>
        <dbReference type="SAM" id="SignalP"/>
    </source>
</evidence>
<name>L1I840_GUITC</name>
<keyword evidence="4" id="KW-1185">Reference proteome</keyword>
<reference evidence="2 4" key="1">
    <citation type="journal article" date="2012" name="Nature">
        <title>Algal genomes reveal evolutionary mosaicism and the fate of nucleomorphs.</title>
        <authorList>
            <consortium name="DOE Joint Genome Institute"/>
            <person name="Curtis B.A."/>
            <person name="Tanifuji G."/>
            <person name="Burki F."/>
            <person name="Gruber A."/>
            <person name="Irimia M."/>
            <person name="Maruyama S."/>
            <person name="Arias M.C."/>
            <person name="Ball S.G."/>
            <person name="Gile G.H."/>
            <person name="Hirakawa Y."/>
            <person name="Hopkins J.F."/>
            <person name="Kuo A."/>
            <person name="Rensing S.A."/>
            <person name="Schmutz J."/>
            <person name="Symeonidi A."/>
            <person name="Elias M."/>
            <person name="Eveleigh R.J."/>
            <person name="Herman E.K."/>
            <person name="Klute M.J."/>
            <person name="Nakayama T."/>
            <person name="Obornik M."/>
            <person name="Reyes-Prieto A."/>
            <person name="Armbrust E.V."/>
            <person name="Aves S.J."/>
            <person name="Beiko R.G."/>
            <person name="Coutinho P."/>
            <person name="Dacks J.B."/>
            <person name="Durnford D.G."/>
            <person name="Fast N.M."/>
            <person name="Green B.R."/>
            <person name="Grisdale C.J."/>
            <person name="Hempel F."/>
            <person name="Henrissat B."/>
            <person name="Hoppner M.P."/>
            <person name="Ishida K."/>
            <person name="Kim E."/>
            <person name="Koreny L."/>
            <person name="Kroth P.G."/>
            <person name="Liu Y."/>
            <person name="Malik S.B."/>
            <person name="Maier U.G."/>
            <person name="McRose D."/>
            <person name="Mock T."/>
            <person name="Neilson J.A."/>
            <person name="Onodera N.T."/>
            <person name="Poole A.M."/>
            <person name="Pritham E.J."/>
            <person name="Richards T.A."/>
            <person name="Rocap G."/>
            <person name="Roy S.W."/>
            <person name="Sarai C."/>
            <person name="Schaack S."/>
            <person name="Shirato S."/>
            <person name="Slamovits C.H."/>
            <person name="Spencer D.F."/>
            <person name="Suzuki S."/>
            <person name="Worden A.Z."/>
            <person name="Zauner S."/>
            <person name="Barry K."/>
            <person name="Bell C."/>
            <person name="Bharti A.K."/>
            <person name="Crow J.A."/>
            <person name="Grimwood J."/>
            <person name="Kramer R."/>
            <person name="Lindquist E."/>
            <person name="Lucas S."/>
            <person name="Salamov A."/>
            <person name="McFadden G.I."/>
            <person name="Lane C.E."/>
            <person name="Keeling P.J."/>
            <person name="Gray M.W."/>
            <person name="Grigoriev I.V."/>
            <person name="Archibald J.M."/>
        </authorList>
    </citation>
    <scope>NUCLEOTIDE SEQUENCE</scope>
    <source>
        <strain evidence="2 4">CCMP2712</strain>
    </source>
</reference>